<feature type="domain" description="HD" evidence="1">
    <location>
        <begin position="43"/>
        <end position="138"/>
    </location>
</feature>
<reference evidence="2 3" key="1">
    <citation type="submission" date="2022-06" db="EMBL/GenBank/DDBJ databases">
        <title>Isolation of gut microbiota from human fecal samples.</title>
        <authorList>
            <person name="Pamer E.G."/>
            <person name="Barat B."/>
            <person name="Waligurski E."/>
            <person name="Medina S."/>
            <person name="Paddock L."/>
            <person name="Mostad J."/>
        </authorList>
    </citation>
    <scope>NUCLEOTIDE SEQUENCE [LARGE SCALE GENOMIC DNA]</scope>
    <source>
        <strain evidence="2 3">DFI.6.1</strain>
    </source>
</reference>
<comment type="caution">
    <text evidence="2">The sequence shown here is derived from an EMBL/GenBank/DDBJ whole genome shotgun (WGS) entry which is preliminary data.</text>
</comment>
<dbReference type="Pfam" id="PF01966">
    <property type="entry name" value="HD"/>
    <property type="match status" value="1"/>
</dbReference>
<protein>
    <submittedName>
        <fullName evidence="2">HD domain-containing protein</fullName>
    </submittedName>
</protein>
<dbReference type="RefSeq" id="WP_102266865.1">
    <property type="nucleotide sequence ID" value="NZ_JANGCH010000002.1"/>
</dbReference>
<dbReference type="InterPro" id="IPR003607">
    <property type="entry name" value="HD/PDEase_dom"/>
</dbReference>
<dbReference type="Proteomes" id="UP001524435">
    <property type="component" value="Unassembled WGS sequence"/>
</dbReference>
<name>A0ABT1SII0_9FIRM</name>
<evidence type="ECO:0000259" key="1">
    <source>
        <dbReference type="Pfam" id="PF01966"/>
    </source>
</evidence>
<dbReference type="Gene3D" id="1.10.3210.10">
    <property type="entry name" value="Hypothetical protein af1432"/>
    <property type="match status" value="1"/>
</dbReference>
<dbReference type="EMBL" id="JANGCH010000002">
    <property type="protein sequence ID" value="MCQ5121004.1"/>
    <property type="molecule type" value="Genomic_DNA"/>
</dbReference>
<evidence type="ECO:0000313" key="2">
    <source>
        <dbReference type="EMBL" id="MCQ5121004.1"/>
    </source>
</evidence>
<dbReference type="InterPro" id="IPR006674">
    <property type="entry name" value="HD_domain"/>
</dbReference>
<gene>
    <name evidence="2" type="ORF">NE663_01855</name>
</gene>
<accession>A0ABT1SII0</accession>
<keyword evidence="3" id="KW-1185">Reference proteome</keyword>
<organism evidence="2 3">
    <name type="scientific">Massilicoli timonensis</name>
    <dbReference type="NCBI Taxonomy" id="2015901"/>
    <lineage>
        <taxon>Bacteria</taxon>
        <taxon>Bacillati</taxon>
        <taxon>Bacillota</taxon>
        <taxon>Erysipelotrichia</taxon>
        <taxon>Erysipelotrichales</taxon>
        <taxon>Erysipelotrichaceae</taxon>
        <taxon>Massilicoli</taxon>
    </lineage>
</organism>
<sequence length="264" mass="30708">MEKHGICLNGPERGIFDLTHAKAEMMKFMDRFDQQDPAIALRRTHTLRVVEEARFLGNRLHMSKSEIEVAELIALLHDYGRFLPEGKSMDHGSLAAERLFHKGEIRRFTEESTYDGVIEAAIYYHNKAAVDAHLYETAHFFADFIRDCDKLDILAVRLSQQAQYEREAQECLFVSQAVMCCFQRQRYVKNELRKTKLDEYVAALAFVFDMRFIVTLQEVRKRSLIEKLLQIKVPASAQKQLYLIEEQLNAYLAVKLEGYGFDET</sequence>
<proteinExistence type="predicted"/>
<evidence type="ECO:0000313" key="3">
    <source>
        <dbReference type="Proteomes" id="UP001524435"/>
    </source>
</evidence>
<dbReference type="CDD" id="cd00077">
    <property type="entry name" value="HDc"/>
    <property type="match status" value="1"/>
</dbReference>
<dbReference type="SUPFAM" id="SSF109604">
    <property type="entry name" value="HD-domain/PDEase-like"/>
    <property type="match status" value="1"/>
</dbReference>